<evidence type="ECO:0000256" key="3">
    <source>
        <dbReference type="ARBA" id="ARBA00033164"/>
    </source>
</evidence>
<evidence type="ECO:0000259" key="5">
    <source>
        <dbReference type="Pfam" id="PF00849"/>
    </source>
</evidence>
<evidence type="ECO:0000256" key="2">
    <source>
        <dbReference type="ARBA" id="ARBA00031870"/>
    </source>
</evidence>
<dbReference type="InterPro" id="IPR020103">
    <property type="entry name" value="PsdUridine_synth_cat_dom_sf"/>
</dbReference>
<evidence type="ECO:0000313" key="6">
    <source>
        <dbReference type="EMBL" id="AKA50066.1"/>
    </source>
</evidence>
<dbReference type="GO" id="GO:0000455">
    <property type="term" value="P:enzyme-directed rRNA pseudouridine synthesis"/>
    <property type="evidence" value="ECO:0007669"/>
    <property type="project" value="TreeGrafter"/>
</dbReference>
<dbReference type="Gene3D" id="3.30.2350.10">
    <property type="entry name" value="Pseudouridine synthase"/>
    <property type="match status" value="1"/>
</dbReference>
<reference evidence="6 7" key="1">
    <citation type="journal article" date="2015" name="Genome Announc.">
        <title>Complete Genome Sequence of Mycoplasma meleagridis, a Possible Emerging Pathogen in Chickens.</title>
        <authorList>
            <person name="Abolnik C."/>
        </authorList>
    </citation>
    <scope>NUCLEOTIDE SEQUENCE [LARGE SCALE GENOMIC DNA]</scope>
    <source>
        <strain evidence="6 7">B2096 8B</strain>
    </source>
</reference>
<dbReference type="Proteomes" id="UP000032722">
    <property type="component" value="Chromosome"/>
</dbReference>
<dbReference type="GO" id="GO:0003723">
    <property type="term" value="F:RNA binding"/>
    <property type="evidence" value="ECO:0007669"/>
    <property type="project" value="UniProtKB-KW"/>
</dbReference>
<keyword evidence="4" id="KW-0694">RNA-binding</keyword>
<gene>
    <name evidence="6" type="ORF">VO56_02310</name>
</gene>
<comment type="catalytic activity">
    <reaction evidence="1">
        <text>a uridine in RNA = a pseudouridine in RNA</text>
        <dbReference type="Rhea" id="RHEA:48348"/>
        <dbReference type="Rhea" id="RHEA-COMP:12068"/>
        <dbReference type="Rhea" id="RHEA-COMP:12069"/>
        <dbReference type="ChEBI" id="CHEBI:65314"/>
        <dbReference type="ChEBI" id="CHEBI:65315"/>
    </reaction>
</comment>
<name>A0A0D5ZJW2_9BACT</name>
<dbReference type="InterPro" id="IPR006145">
    <property type="entry name" value="PsdUridine_synth_RsuA/RluA"/>
</dbReference>
<dbReference type="GO" id="GO:0009982">
    <property type="term" value="F:pseudouridine synthase activity"/>
    <property type="evidence" value="ECO:0007669"/>
    <property type="project" value="InterPro"/>
</dbReference>
<dbReference type="AlphaFoldDB" id="A0A0D5ZJW2"/>
<sequence>MQLEKITTTKNDQGRSLYKLLSKYFDNVPKSKLEQLFRKKDIKVNGRRNLPKDYVVQEGDQIWVYGISDVSKEEEIIKVNHNFTILHEDANILVIDKKEGISIHDGDNCLDNQVLSYLKYKKTDSFKPSHIGRLDKETSGIIVYGKTYEAVVQFNNATNNFTKKYLFISDFNYDKKEVVLYQYIDKETQKLKFSPKERENSKMAHTILTYDGKRKEAEILTGRKHQIRIALKFLGYPIYGDKKYGGKKAKRLMLHSYYLKLNGLEGALKYLNGLEFISHPKW</sequence>
<dbReference type="SUPFAM" id="SSF55120">
    <property type="entry name" value="Pseudouridine synthase"/>
    <property type="match status" value="1"/>
</dbReference>
<feature type="domain" description="Pseudouridine synthase RsuA/RluA-like" evidence="5">
    <location>
        <begin position="91"/>
        <end position="231"/>
    </location>
</feature>
<dbReference type="KEGG" id="mgb:VO56_02310"/>
<dbReference type="CDD" id="cd02869">
    <property type="entry name" value="PseudoU_synth_RluA_like"/>
    <property type="match status" value="1"/>
</dbReference>
<dbReference type="HOGENOM" id="CLU_016902_1_0_14"/>
<evidence type="ECO:0000256" key="1">
    <source>
        <dbReference type="ARBA" id="ARBA00000073"/>
    </source>
</evidence>
<dbReference type="PATRIC" id="fig|29556.3.peg.457"/>
<dbReference type="Pfam" id="PF00849">
    <property type="entry name" value="PseudoU_synth_2"/>
    <property type="match status" value="1"/>
</dbReference>
<dbReference type="PANTHER" id="PTHR21600">
    <property type="entry name" value="MITOCHONDRIAL RNA PSEUDOURIDINE SYNTHASE"/>
    <property type="match status" value="1"/>
</dbReference>
<evidence type="ECO:0000256" key="4">
    <source>
        <dbReference type="PROSITE-ProRule" id="PRU00182"/>
    </source>
</evidence>
<organism evidence="7">
    <name type="scientific">Mycoplasmopsis gallinacea</name>
    <dbReference type="NCBI Taxonomy" id="29556"/>
    <lineage>
        <taxon>Bacteria</taxon>
        <taxon>Bacillati</taxon>
        <taxon>Mycoplasmatota</taxon>
        <taxon>Mycoplasmoidales</taxon>
        <taxon>Metamycoplasmataceae</taxon>
        <taxon>Mycoplasmopsis</taxon>
    </lineage>
</organism>
<evidence type="ECO:0000313" key="7">
    <source>
        <dbReference type="Proteomes" id="UP000032722"/>
    </source>
</evidence>
<dbReference type="EMBL" id="CP011021">
    <property type="protein sequence ID" value="AKA50066.1"/>
    <property type="molecule type" value="Genomic_DNA"/>
</dbReference>
<dbReference type="PANTHER" id="PTHR21600:SF92">
    <property type="entry name" value="RIBOSOMAL LARGE SUBUNIT PSEUDOURIDINE SYNTHASE C"/>
    <property type="match status" value="1"/>
</dbReference>
<protein>
    <recommendedName>
        <fullName evidence="2">RNA pseudouridylate synthase</fullName>
    </recommendedName>
    <alternativeName>
        <fullName evidence="3">RNA-uridine isomerase</fullName>
    </alternativeName>
</protein>
<proteinExistence type="predicted"/>
<accession>A0A0D5ZJW2</accession>
<dbReference type="InterPro" id="IPR050188">
    <property type="entry name" value="RluA_PseudoU_synthase"/>
</dbReference>
<dbReference type="PROSITE" id="PS50889">
    <property type="entry name" value="S4"/>
    <property type="match status" value="1"/>
</dbReference>
<dbReference type="GO" id="GO:0140098">
    <property type="term" value="F:catalytic activity, acting on RNA"/>
    <property type="evidence" value="ECO:0007669"/>
    <property type="project" value="UniProtKB-ARBA"/>
</dbReference>